<reference evidence="1 2" key="1">
    <citation type="submission" date="2020-05" db="EMBL/GenBank/DDBJ databases">
        <title>Whole genome sequencing and identification of novel metabolites from Paenibacillus alvei strain JR949.</title>
        <authorList>
            <person name="Rajendhran J."/>
            <person name="Sree Pranav P."/>
            <person name="Mahalakshmi B."/>
            <person name="Karthikeyan R."/>
        </authorList>
    </citation>
    <scope>NUCLEOTIDE SEQUENCE [LARGE SCALE GENOMIC DNA]</scope>
    <source>
        <strain evidence="1 2">JR949</strain>
    </source>
</reference>
<organism evidence="1 2">
    <name type="scientific">Paenibacillus alvei</name>
    <name type="common">Bacillus alvei</name>
    <dbReference type="NCBI Taxonomy" id="44250"/>
    <lineage>
        <taxon>Bacteria</taxon>
        <taxon>Bacillati</taxon>
        <taxon>Bacillota</taxon>
        <taxon>Bacilli</taxon>
        <taxon>Bacillales</taxon>
        <taxon>Paenibacillaceae</taxon>
        <taxon>Paenibacillus</taxon>
    </lineage>
</organism>
<dbReference type="AlphaFoldDB" id="A0AAP6ZUC4"/>
<protein>
    <submittedName>
        <fullName evidence="1">D-Tyr-tRNAtyr deacylase</fullName>
    </submittedName>
</protein>
<accession>A0AAP6ZUC4</accession>
<proteinExistence type="predicted"/>
<dbReference type="RefSeq" id="WP_171415860.1">
    <property type="nucleotide sequence ID" value="NZ_JABFOR010000006.1"/>
</dbReference>
<dbReference type="Proteomes" id="UP000552038">
    <property type="component" value="Unassembled WGS sequence"/>
</dbReference>
<name>A0AAP6ZUC4_PAEAL</name>
<gene>
    <name evidence="1" type="ORF">HMI46_07430</name>
</gene>
<evidence type="ECO:0000313" key="2">
    <source>
        <dbReference type="Proteomes" id="UP000552038"/>
    </source>
</evidence>
<evidence type="ECO:0000313" key="1">
    <source>
        <dbReference type="EMBL" id="NOJ70380.1"/>
    </source>
</evidence>
<dbReference type="EMBL" id="JABFOR010000006">
    <property type="protein sequence ID" value="NOJ70380.1"/>
    <property type="molecule type" value="Genomic_DNA"/>
</dbReference>
<comment type="caution">
    <text evidence="1">The sequence shown here is derived from an EMBL/GenBank/DDBJ whole genome shotgun (WGS) entry which is preliminary data.</text>
</comment>
<sequence>MQNDNSKTAIESVLRVSTDIDLEMRRICLLIGILFRNRGNHPVEQPQIIINVSPTNVCEMNGRILSPQLIRVYGTYQKGGTQSGWKFVREDWLSYGRKNGEYAIESIQPLILQPDVWMELKDVQIACDINHLSAPLQVNAYILAHNQKYPILNPTSISFTL</sequence>